<dbReference type="STRING" id="299467.A0A443RVZ7"/>
<dbReference type="InterPro" id="IPR027417">
    <property type="entry name" value="P-loop_NTPase"/>
</dbReference>
<proteinExistence type="predicted"/>
<dbReference type="Gene3D" id="3.40.50.300">
    <property type="entry name" value="P-loop containing nucleotide triphosphate hydrolases"/>
    <property type="match status" value="1"/>
</dbReference>
<dbReference type="GO" id="GO:0005524">
    <property type="term" value="F:ATP binding"/>
    <property type="evidence" value="ECO:0007669"/>
    <property type="project" value="InterPro"/>
</dbReference>
<dbReference type="InterPro" id="IPR003439">
    <property type="entry name" value="ABC_transporter-like_ATP-bd"/>
</dbReference>
<sequence>MAVVLNKVYYSHENKYNSTYVLKGVKMNIPTGSIYGLIGPSGCGKTTLLKCIIGLLRPISGNVFVFGFQPGDERSGVPGAGVGYMPQELAIQYDLTIAEILKYFGKLNCMQKNQLENEIEFLIRILELDDKHQLIGNLSGGQKRRVSF</sequence>
<dbReference type="PANTHER" id="PTHR43038">
    <property type="entry name" value="ATP-BINDING CASSETTE, SUB-FAMILY H, MEMBER 1"/>
    <property type="match status" value="1"/>
</dbReference>
<keyword evidence="3" id="KW-1185">Reference proteome</keyword>
<feature type="non-terminal residue" evidence="2">
    <location>
        <position position="148"/>
    </location>
</feature>
<dbReference type="OrthoDB" id="6150516at2759"/>
<reference evidence="2 3" key="1">
    <citation type="journal article" date="2018" name="Gigascience">
        <title>Genomes of trombidid mites reveal novel predicted allergens and laterally-transferred genes associated with secondary metabolism.</title>
        <authorList>
            <person name="Dong X."/>
            <person name="Chaisiri K."/>
            <person name="Xia D."/>
            <person name="Armstrong S.D."/>
            <person name="Fang Y."/>
            <person name="Donnelly M.J."/>
            <person name="Kadowaki T."/>
            <person name="McGarry J.W."/>
            <person name="Darby A.C."/>
            <person name="Makepeace B.L."/>
        </authorList>
    </citation>
    <scope>NUCLEOTIDE SEQUENCE [LARGE SCALE GENOMIC DNA]</scope>
    <source>
        <strain evidence="2">UoL-UT</strain>
    </source>
</reference>
<dbReference type="VEuPathDB" id="VectorBase:LDEU012498"/>
<evidence type="ECO:0000259" key="1">
    <source>
        <dbReference type="Pfam" id="PF00005"/>
    </source>
</evidence>
<dbReference type="SUPFAM" id="SSF52540">
    <property type="entry name" value="P-loop containing nucleoside triphosphate hydrolases"/>
    <property type="match status" value="1"/>
</dbReference>
<dbReference type="Proteomes" id="UP000288716">
    <property type="component" value="Unassembled WGS sequence"/>
</dbReference>
<organism evidence="2 3">
    <name type="scientific">Leptotrombidium deliense</name>
    <dbReference type="NCBI Taxonomy" id="299467"/>
    <lineage>
        <taxon>Eukaryota</taxon>
        <taxon>Metazoa</taxon>
        <taxon>Ecdysozoa</taxon>
        <taxon>Arthropoda</taxon>
        <taxon>Chelicerata</taxon>
        <taxon>Arachnida</taxon>
        <taxon>Acari</taxon>
        <taxon>Acariformes</taxon>
        <taxon>Trombidiformes</taxon>
        <taxon>Prostigmata</taxon>
        <taxon>Anystina</taxon>
        <taxon>Parasitengona</taxon>
        <taxon>Trombiculoidea</taxon>
        <taxon>Trombiculidae</taxon>
        <taxon>Leptotrombidium</taxon>
    </lineage>
</organism>
<dbReference type="AlphaFoldDB" id="A0A443RVZ7"/>
<comment type="caution">
    <text evidence="2">The sequence shown here is derived from an EMBL/GenBank/DDBJ whole genome shotgun (WGS) entry which is preliminary data.</text>
</comment>
<dbReference type="EMBL" id="NCKV01025100">
    <property type="protein sequence ID" value="RWS19542.1"/>
    <property type="molecule type" value="Genomic_DNA"/>
</dbReference>
<name>A0A443RVZ7_9ACAR</name>
<evidence type="ECO:0000313" key="3">
    <source>
        <dbReference type="Proteomes" id="UP000288716"/>
    </source>
</evidence>
<dbReference type="Pfam" id="PF00005">
    <property type="entry name" value="ABC_tran"/>
    <property type="match status" value="1"/>
</dbReference>
<protein>
    <submittedName>
        <fullName evidence="2">Lipid exporter ABCA1-like protein</fullName>
    </submittedName>
</protein>
<evidence type="ECO:0000313" key="2">
    <source>
        <dbReference type="EMBL" id="RWS19542.1"/>
    </source>
</evidence>
<dbReference type="GO" id="GO:0016887">
    <property type="term" value="F:ATP hydrolysis activity"/>
    <property type="evidence" value="ECO:0007669"/>
    <property type="project" value="InterPro"/>
</dbReference>
<gene>
    <name evidence="2" type="ORF">B4U80_05596</name>
</gene>
<accession>A0A443RVZ7</accession>
<feature type="domain" description="ABC transporter" evidence="1">
    <location>
        <begin position="22"/>
        <end position="147"/>
    </location>
</feature>
<dbReference type="PANTHER" id="PTHR43038:SF3">
    <property type="entry name" value="ABC TRANSPORTER G FAMILY MEMBER 20 ISOFORM X1"/>
    <property type="match status" value="1"/>
</dbReference>